<comment type="caution">
    <text evidence="2">The sequence shown here is derived from an EMBL/GenBank/DDBJ whole genome shotgun (WGS) entry which is preliminary data.</text>
</comment>
<organism evidence="2 3">
    <name type="scientific">Candidatus Allofournierella pullicola</name>
    <dbReference type="NCBI Taxonomy" id="2838596"/>
    <lineage>
        <taxon>Bacteria</taxon>
        <taxon>Bacillati</taxon>
        <taxon>Bacillota</taxon>
        <taxon>Clostridia</taxon>
        <taxon>Eubacteriales</taxon>
        <taxon>Oscillospiraceae</taxon>
        <taxon>Allofournierella</taxon>
    </lineage>
</organism>
<dbReference type="PANTHER" id="PTHR39156">
    <property type="entry name" value="RIBONUCLEASE M5"/>
    <property type="match status" value="1"/>
</dbReference>
<dbReference type="AlphaFoldDB" id="A0A9D1V3L0"/>
<sequence length="199" mass="21792">MTGEKPRIRQVLVVEGRYDAAALTNAVDALILTTDGFGIFKDKEAQSLLKELGRRRGVIVLTDPDAAGFRIRRFVADLVGTQHVRHAYVPAVEGKEKRKPVPGKEGLLGVEGFDVNALRQAVLNAGGEQSAARNGRAITYADLYVWGLSGTAGSREERYAFLKQLGLPPRLSKKALCDVLNSLYTWEEIDQMQNGPQQG</sequence>
<dbReference type="Gene3D" id="3.40.1360.10">
    <property type="match status" value="1"/>
</dbReference>
<dbReference type="InterPro" id="IPR025156">
    <property type="entry name" value="RNase_M5_C"/>
</dbReference>
<dbReference type="EMBL" id="DXFW01000012">
    <property type="protein sequence ID" value="HIX05328.1"/>
    <property type="molecule type" value="Genomic_DNA"/>
</dbReference>
<dbReference type="SUPFAM" id="SSF110455">
    <property type="entry name" value="Toprim domain"/>
    <property type="match status" value="1"/>
</dbReference>
<reference evidence="2" key="2">
    <citation type="submission" date="2021-04" db="EMBL/GenBank/DDBJ databases">
        <authorList>
            <person name="Gilroy R."/>
        </authorList>
    </citation>
    <scope>NUCLEOTIDE SEQUENCE</scope>
    <source>
        <strain evidence="2">2239</strain>
    </source>
</reference>
<evidence type="ECO:0000313" key="3">
    <source>
        <dbReference type="Proteomes" id="UP000824193"/>
    </source>
</evidence>
<dbReference type="SMART" id="SM00493">
    <property type="entry name" value="TOPRIM"/>
    <property type="match status" value="1"/>
</dbReference>
<dbReference type="InterPro" id="IPR006171">
    <property type="entry name" value="TOPRIM_dom"/>
</dbReference>
<proteinExistence type="predicted"/>
<dbReference type="GO" id="GO:0006364">
    <property type="term" value="P:rRNA processing"/>
    <property type="evidence" value="ECO:0007669"/>
    <property type="project" value="TreeGrafter"/>
</dbReference>
<gene>
    <name evidence="2" type="ORF">H9865_04355</name>
</gene>
<dbReference type="Proteomes" id="UP000824193">
    <property type="component" value="Unassembled WGS sequence"/>
</dbReference>
<dbReference type="GO" id="GO:0043822">
    <property type="term" value="F:ribonuclease M5 activity"/>
    <property type="evidence" value="ECO:0007669"/>
    <property type="project" value="TreeGrafter"/>
</dbReference>
<name>A0A9D1V3L0_9FIRM</name>
<evidence type="ECO:0000313" key="2">
    <source>
        <dbReference type="EMBL" id="HIX05328.1"/>
    </source>
</evidence>
<dbReference type="PANTHER" id="PTHR39156:SF1">
    <property type="entry name" value="RIBONUCLEASE M5"/>
    <property type="match status" value="1"/>
</dbReference>
<accession>A0A9D1V3L0</accession>
<evidence type="ECO:0000259" key="1">
    <source>
        <dbReference type="PROSITE" id="PS50880"/>
    </source>
</evidence>
<feature type="domain" description="Toprim" evidence="1">
    <location>
        <begin position="9"/>
        <end position="100"/>
    </location>
</feature>
<protein>
    <submittedName>
        <fullName evidence="2">DUF4093 domain-containing protein</fullName>
    </submittedName>
</protein>
<reference evidence="2" key="1">
    <citation type="journal article" date="2021" name="PeerJ">
        <title>Extensive microbial diversity within the chicken gut microbiome revealed by metagenomics and culture.</title>
        <authorList>
            <person name="Gilroy R."/>
            <person name="Ravi A."/>
            <person name="Getino M."/>
            <person name="Pursley I."/>
            <person name="Horton D.L."/>
            <person name="Alikhan N.F."/>
            <person name="Baker D."/>
            <person name="Gharbi K."/>
            <person name="Hall N."/>
            <person name="Watson M."/>
            <person name="Adriaenssens E.M."/>
            <person name="Foster-Nyarko E."/>
            <person name="Jarju S."/>
            <person name="Secka A."/>
            <person name="Antonio M."/>
            <person name="Oren A."/>
            <person name="Chaudhuri R.R."/>
            <person name="La Ragione R."/>
            <person name="Hildebrand F."/>
            <person name="Pallen M.J."/>
        </authorList>
    </citation>
    <scope>NUCLEOTIDE SEQUENCE</scope>
    <source>
        <strain evidence="2">2239</strain>
    </source>
</reference>
<dbReference type="PROSITE" id="PS50880">
    <property type="entry name" value="TOPRIM"/>
    <property type="match status" value="1"/>
</dbReference>
<dbReference type="Pfam" id="PF13331">
    <property type="entry name" value="DUF4093"/>
    <property type="match status" value="1"/>
</dbReference>
<dbReference type="Pfam" id="PF01751">
    <property type="entry name" value="Toprim"/>
    <property type="match status" value="1"/>
</dbReference>